<dbReference type="OrthoDB" id="5963193at2759"/>
<evidence type="ECO:0000256" key="7">
    <source>
        <dbReference type="SAM" id="SignalP"/>
    </source>
</evidence>
<gene>
    <name evidence="9" type="primary">20205918</name>
    <name evidence="8" type="ORF">HELRODRAFT_176657</name>
</gene>
<reference evidence="10" key="1">
    <citation type="submission" date="2012-12" db="EMBL/GenBank/DDBJ databases">
        <authorList>
            <person name="Hellsten U."/>
            <person name="Grimwood J."/>
            <person name="Chapman J.A."/>
            <person name="Shapiro H."/>
            <person name="Aerts A."/>
            <person name="Otillar R.P."/>
            <person name="Terry A.Y."/>
            <person name="Boore J.L."/>
            <person name="Simakov O."/>
            <person name="Marletaz F."/>
            <person name="Cho S.-J."/>
            <person name="Edsinger-Gonzales E."/>
            <person name="Havlak P."/>
            <person name="Kuo D.-H."/>
            <person name="Larsson T."/>
            <person name="Lv J."/>
            <person name="Arendt D."/>
            <person name="Savage R."/>
            <person name="Osoegawa K."/>
            <person name="de Jong P."/>
            <person name="Lindberg D.R."/>
            <person name="Seaver E.C."/>
            <person name="Weisblat D.A."/>
            <person name="Putnam N.H."/>
            <person name="Grigoriev I.V."/>
            <person name="Rokhsar D.S."/>
        </authorList>
    </citation>
    <scope>NUCLEOTIDE SEQUENCE</scope>
</reference>
<dbReference type="AlphaFoldDB" id="T1FAR9"/>
<keyword evidence="10" id="KW-1185">Reference proteome</keyword>
<organism evidence="9 10">
    <name type="scientific">Helobdella robusta</name>
    <name type="common">Californian leech</name>
    <dbReference type="NCBI Taxonomy" id="6412"/>
    <lineage>
        <taxon>Eukaryota</taxon>
        <taxon>Metazoa</taxon>
        <taxon>Spiralia</taxon>
        <taxon>Lophotrochozoa</taxon>
        <taxon>Annelida</taxon>
        <taxon>Clitellata</taxon>
        <taxon>Hirudinea</taxon>
        <taxon>Rhynchobdellida</taxon>
        <taxon>Glossiphoniidae</taxon>
        <taxon>Helobdella</taxon>
    </lineage>
</organism>
<dbReference type="InParanoid" id="T1FAR9"/>
<reference evidence="8 10" key="2">
    <citation type="journal article" date="2013" name="Nature">
        <title>Insights into bilaterian evolution from three spiralian genomes.</title>
        <authorList>
            <person name="Simakov O."/>
            <person name="Marletaz F."/>
            <person name="Cho S.J."/>
            <person name="Edsinger-Gonzales E."/>
            <person name="Havlak P."/>
            <person name="Hellsten U."/>
            <person name="Kuo D.H."/>
            <person name="Larsson T."/>
            <person name="Lv J."/>
            <person name="Arendt D."/>
            <person name="Savage R."/>
            <person name="Osoegawa K."/>
            <person name="de Jong P."/>
            <person name="Grimwood J."/>
            <person name="Chapman J.A."/>
            <person name="Shapiro H."/>
            <person name="Aerts A."/>
            <person name="Otillar R.P."/>
            <person name="Terry A.Y."/>
            <person name="Boore J.L."/>
            <person name="Grigoriev I.V."/>
            <person name="Lindberg D.R."/>
            <person name="Seaver E.C."/>
            <person name="Weisblat D.A."/>
            <person name="Putnam N.H."/>
            <person name="Rokhsar D.S."/>
        </authorList>
    </citation>
    <scope>NUCLEOTIDE SEQUENCE</scope>
</reference>
<feature type="transmembrane region" description="Helical" evidence="6">
    <location>
        <begin position="96"/>
        <end position="118"/>
    </location>
</feature>
<reference evidence="9" key="3">
    <citation type="submission" date="2015-06" db="UniProtKB">
        <authorList>
            <consortium name="EnsemblMetazoa"/>
        </authorList>
    </citation>
    <scope>IDENTIFICATION</scope>
</reference>
<feature type="signal peptide" evidence="7">
    <location>
        <begin position="1"/>
        <end position="16"/>
    </location>
</feature>
<dbReference type="RefSeq" id="XP_009022281.1">
    <property type="nucleotide sequence ID" value="XM_009024033.1"/>
</dbReference>
<dbReference type="KEGG" id="hro:HELRODRAFT_176657"/>
<feature type="transmembrane region" description="Helical" evidence="6">
    <location>
        <begin position="431"/>
        <end position="448"/>
    </location>
</feature>
<evidence type="ECO:0000256" key="5">
    <source>
        <dbReference type="ARBA" id="ARBA00023136"/>
    </source>
</evidence>
<feature type="transmembrane region" description="Helical" evidence="6">
    <location>
        <begin position="36"/>
        <end position="55"/>
    </location>
</feature>
<feature type="transmembrane region" description="Helical" evidence="6">
    <location>
        <begin position="267"/>
        <end position="285"/>
    </location>
</feature>
<feature type="transmembrane region" description="Helical" evidence="6">
    <location>
        <begin position="130"/>
        <end position="151"/>
    </location>
</feature>
<dbReference type="Proteomes" id="UP000015101">
    <property type="component" value="Unassembled WGS sequence"/>
</dbReference>
<dbReference type="CTD" id="20205918"/>
<dbReference type="EMBL" id="KB097106">
    <property type="protein sequence ID" value="ESN99496.1"/>
    <property type="molecule type" value="Genomic_DNA"/>
</dbReference>
<keyword evidence="5 6" id="KW-0472">Membrane</keyword>
<evidence type="ECO:0000256" key="4">
    <source>
        <dbReference type="ARBA" id="ARBA00022989"/>
    </source>
</evidence>
<evidence type="ECO:0000313" key="10">
    <source>
        <dbReference type="Proteomes" id="UP000015101"/>
    </source>
</evidence>
<keyword evidence="3 6" id="KW-0812">Transmembrane</keyword>
<evidence type="ECO:0000256" key="6">
    <source>
        <dbReference type="SAM" id="Phobius"/>
    </source>
</evidence>
<comment type="subcellular location">
    <subcellularLocation>
        <location evidence="1">Membrane</location>
        <topology evidence="1">Multi-pass membrane protein</topology>
    </subcellularLocation>
</comment>
<proteinExistence type="inferred from homology"/>
<dbReference type="GO" id="GO:0016020">
    <property type="term" value="C:membrane"/>
    <property type="evidence" value="ECO:0000318"/>
    <property type="project" value="GO_Central"/>
</dbReference>
<dbReference type="HOGENOM" id="CLU_029574_5_0_1"/>
<keyword evidence="4 6" id="KW-1133">Transmembrane helix</keyword>
<dbReference type="FunCoup" id="T1FAR9">
    <property type="interactions" value="986"/>
</dbReference>
<dbReference type="eggNOG" id="KOG2592">
    <property type="taxonomic scope" value="Eukaryota"/>
</dbReference>
<evidence type="ECO:0008006" key="11">
    <source>
        <dbReference type="Google" id="ProtNLM"/>
    </source>
</evidence>
<evidence type="ECO:0000256" key="1">
    <source>
        <dbReference type="ARBA" id="ARBA00004141"/>
    </source>
</evidence>
<dbReference type="PANTHER" id="PTHR10383">
    <property type="entry name" value="SERINE INCORPORATOR"/>
    <property type="match status" value="1"/>
</dbReference>
<evidence type="ECO:0000256" key="3">
    <source>
        <dbReference type="ARBA" id="ARBA00022692"/>
    </source>
</evidence>
<keyword evidence="7" id="KW-0732">Signal</keyword>
<feature type="transmembrane region" description="Helical" evidence="6">
    <location>
        <begin position="157"/>
        <end position="179"/>
    </location>
</feature>
<sequence length="454" mass="51298">MCNVVWILSCCFRGSCRLCCSGVPACTTSLSARITYLVYLVIGIIVTCIFMAPAVTESLSKFESFCKSASLYIPTQPVSKCNDITAGVKNVVGFPAVYRMCFGMSLFFFGFVILMIKVKSSNDYRAYIQNGFWFFKFIILVGLIVGSFFIHAPNFEFGFMIIGAIGSFLFYIIQMVLIVDFAYGWTINWVQRYENTDQKFWFYGIIAFSFLFYFMFIGVCVVLFIFYAAGDCDLHKFFISFNLILCVIVSVISVLPKVKKYNPHSGLLQSSVVSLYTMYITWTSMASSPTCNPLSKCLQMPDGSNSTTVNLETCTFETFSYDVIVPLVILLFCILYAGISDASSDAIDTVRGISTRADAVVSDSEQTKDSEKGGQKVVDDEKEGCKYNYSFFHFMFLLSVLFLMMTLTHWFTPNAPSMHTVPAVWVKIASSWMNLLIYLWILLAPIILRNREFT</sequence>
<accession>T1FAR9</accession>
<dbReference type="EnsemblMetazoa" id="HelroT176657">
    <property type="protein sequence ID" value="HelroP176657"/>
    <property type="gene ID" value="HelroG176657"/>
</dbReference>
<dbReference type="EMBL" id="AMQM01005794">
    <property type="status" value="NOT_ANNOTATED_CDS"/>
    <property type="molecule type" value="Genomic_DNA"/>
</dbReference>
<name>T1FAR9_HELRO</name>
<evidence type="ECO:0000313" key="9">
    <source>
        <dbReference type="EnsemblMetazoa" id="HelroP176657"/>
    </source>
</evidence>
<feature type="transmembrane region" description="Helical" evidence="6">
    <location>
        <begin position="391"/>
        <end position="411"/>
    </location>
</feature>
<evidence type="ECO:0000313" key="8">
    <source>
        <dbReference type="EMBL" id="ESN99496.1"/>
    </source>
</evidence>
<evidence type="ECO:0000256" key="2">
    <source>
        <dbReference type="ARBA" id="ARBA00006665"/>
    </source>
</evidence>
<dbReference type="STRING" id="6412.T1FAR9"/>
<comment type="similarity">
    <text evidence="2">Belongs to the TDE1 family.</text>
</comment>
<feature type="chain" id="PRO_5010980401" description="Serine incorporator 5" evidence="7">
    <location>
        <begin position="17"/>
        <end position="454"/>
    </location>
</feature>
<feature type="transmembrane region" description="Helical" evidence="6">
    <location>
        <begin position="200"/>
        <end position="228"/>
    </location>
</feature>
<dbReference type="InterPro" id="IPR005016">
    <property type="entry name" value="TDE1/TMS"/>
</dbReference>
<dbReference type="PANTHER" id="PTHR10383:SF9">
    <property type="entry name" value="SERINE INCORPORATOR, ISOFORM F"/>
    <property type="match status" value="1"/>
</dbReference>
<feature type="transmembrane region" description="Helical" evidence="6">
    <location>
        <begin position="319"/>
        <end position="339"/>
    </location>
</feature>
<protein>
    <recommendedName>
        <fullName evidence="11">Serine incorporator 5</fullName>
    </recommendedName>
</protein>
<dbReference type="GeneID" id="20205918"/>
<feature type="transmembrane region" description="Helical" evidence="6">
    <location>
        <begin position="234"/>
        <end position="255"/>
    </location>
</feature>
<dbReference type="Pfam" id="PF03348">
    <property type="entry name" value="Serinc"/>
    <property type="match status" value="1"/>
</dbReference>